<dbReference type="EMBL" id="CAJOBE010009834">
    <property type="protein sequence ID" value="CAF4094106.1"/>
    <property type="molecule type" value="Genomic_DNA"/>
</dbReference>
<evidence type="ECO:0000313" key="1">
    <source>
        <dbReference type="EMBL" id="CAF4094106.1"/>
    </source>
</evidence>
<dbReference type="AlphaFoldDB" id="A0A819UGW4"/>
<organism evidence="1 2">
    <name type="scientific">Rotaria sordida</name>
    <dbReference type="NCBI Taxonomy" id="392033"/>
    <lineage>
        <taxon>Eukaryota</taxon>
        <taxon>Metazoa</taxon>
        <taxon>Spiralia</taxon>
        <taxon>Gnathifera</taxon>
        <taxon>Rotifera</taxon>
        <taxon>Eurotatoria</taxon>
        <taxon>Bdelloidea</taxon>
        <taxon>Philodinida</taxon>
        <taxon>Philodinidae</taxon>
        <taxon>Rotaria</taxon>
    </lineage>
</organism>
<accession>A0A819UGW4</accession>
<sequence>TSYHIQTKQVTSLDDLVSTNNNSIEDFRYRSCLCIGSGLLS</sequence>
<dbReference type="Proteomes" id="UP000663874">
    <property type="component" value="Unassembled WGS sequence"/>
</dbReference>
<evidence type="ECO:0000313" key="2">
    <source>
        <dbReference type="Proteomes" id="UP000663874"/>
    </source>
</evidence>
<proteinExistence type="predicted"/>
<gene>
    <name evidence="1" type="ORF">FNK824_LOCUS31053</name>
</gene>
<protein>
    <submittedName>
        <fullName evidence="1">Uncharacterized protein</fullName>
    </submittedName>
</protein>
<comment type="caution">
    <text evidence="1">The sequence shown here is derived from an EMBL/GenBank/DDBJ whole genome shotgun (WGS) entry which is preliminary data.</text>
</comment>
<feature type="non-terminal residue" evidence="1">
    <location>
        <position position="1"/>
    </location>
</feature>
<reference evidence="1" key="1">
    <citation type="submission" date="2021-02" db="EMBL/GenBank/DDBJ databases">
        <authorList>
            <person name="Nowell W R."/>
        </authorList>
    </citation>
    <scope>NUCLEOTIDE SEQUENCE</scope>
</reference>
<name>A0A819UGW4_9BILA</name>